<keyword evidence="1" id="KW-1133">Transmembrane helix</keyword>
<dbReference type="Proteomes" id="UP000822688">
    <property type="component" value="Chromosome 12"/>
</dbReference>
<proteinExistence type="predicted"/>
<keyword evidence="1" id="KW-0472">Membrane</keyword>
<dbReference type="EMBL" id="CM026433">
    <property type="protein sequence ID" value="KAG0553517.1"/>
    <property type="molecule type" value="Genomic_DNA"/>
</dbReference>
<comment type="caution">
    <text evidence="2">The sequence shown here is derived from an EMBL/GenBank/DDBJ whole genome shotgun (WGS) entry which is preliminary data.</text>
</comment>
<evidence type="ECO:0000313" key="2">
    <source>
        <dbReference type="EMBL" id="KAG0553517.1"/>
    </source>
</evidence>
<sequence length="112" mass="11398">MAQAAGSGETGAATAEQLTEAAEIIRPAAISMVRNTAAAQPNRVAPVPVIENTEAVIAAGAVVPVAVIVPGPVIANFVVPIGRMQPMFDVETALLGPLPKKSNPNFAIHPKV</sequence>
<evidence type="ECO:0000313" key="3">
    <source>
        <dbReference type="Proteomes" id="UP000822688"/>
    </source>
</evidence>
<reference evidence="2" key="1">
    <citation type="submission" date="2020-06" db="EMBL/GenBank/DDBJ databases">
        <title>WGS assembly of Ceratodon purpureus strain R40.</title>
        <authorList>
            <person name="Carey S.B."/>
            <person name="Jenkins J."/>
            <person name="Shu S."/>
            <person name="Lovell J.T."/>
            <person name="Sreedasyam A."/>
            <person name="Maumus F."/>
            <person name="Tiley G.P."/>
            <person name="Fernandez-Pozo N."/>
            <person name="Barry K."/>
            <person name="Chen C."/>
            <person name="Wang M."/>
            <person name="Lipzen A."/>
            <person name="Daum C."/>
            <person name="Saski C.A."/>
            <person name="Payton A.C."/>
            <person name="Mcbreen J.C."/>
            <person name="Conrad R.E."/>
            <person name="Kollar L.M."/>
            <person name="Olsson S."/>
            <person name="Huttunen S."/>
            <person name="Landis J.B."/>
            <person name="Wickett N.J."/>
            <person name="Johnson M.G."/>
            <person name="Rensing S.A."/>
            <person name="Grimwood J."/>
            <person name="Schmutz J."/>
            <person name="Mcdaniel S.F."/>
        </authorList>
    </citation>
    <scope>NUCLEOTIDE SEQUENCE</scope>
    <source>
        <strain evidence="2">R40</strain>
    </source>
</reference>
<keyword evidence="1" id="KW-0812">Transmembrane</keyword>
<dbReference type="AlphaFoldDB" id="A0A8T0G4Z0"/>
<accession>A0A8T0G4Z0</accession>
<gene>
    <name evidence="2" type="ORF">KC19_12G017500</name>
</gene>
<organism evidence="2 3">
    <name type="scientific">Ceratodon purpureus</name>
    <name type="common">Fire moss</name>
    <name type="synonym">Dicranum purpureum</name>
    <dbReference type="NCBI Taxonomy" id="3225"/>
    <lineage>
        <taxon>Eukaryota</taxon>
        <taxon>Viridiplantae</taxon>
        <taxon>Streptophyta</taxon>
        <taxon>Embryophyta</taxon>
        <taxon>Bryophyta</taxon>
        <taxon>Bryophytina</taxon>
        <taxon>Bryopsida</taxon>
        <taxon>Dicranidae</taxon>
        <taxon>Pseudoditrichales</taxon>
        <taxon>Ditrichaceae</taxon>
        <taxon>Ceratodon</taxon>
    </lineage>
</organism>
<evidence type="ECO:0000256" key="1">
    <source>
        <dbReference type="SAM" id="Phobius"/>
    </source>
</evidence>
<feature type="transmembrane region" description="Helical" evidence="1">
    <location>
        <begin position="55"/>
        <end position="79"/>
    </location>
</feature>
<keyword evidence="3" id="KW-1185">Reference proteome</keyword>
<name>A0A8T0G4Z0_CERPU</name>
<protein>
    <submittedName>
        <fullName evidence="2">Uncharacterized protein</fullName>
    </submittedName>
</protein>